<evidence type="ECO:0000256" key="2">
    <source>
        <dbReference type="ARBA" id="ARBA00023015"/>
    </source>
</evidence>
<dbReference type="PANTHER" id="PTHR31391:SF101">
    <property type="entry name" value="B3 DOMAIN-CONTAINING PROTEIN OS01G0234100"/>
    <property type="match status" value="1"/>
</dbReference>
<comment type="subcellular location">
    <subcellularLocation>
        <location evidence="1">Nucleus</location>
    </subcellularLocation>
</comment>
<name>A0A830BHN6_9LAMI</name>
<dbReference type="GO" id="GO:0003677">
    <property type="term" value="F:DNA binding"/>
    <property type="evidence" value="ECO:0007669"/>
    <property type="project" value="UniProtKB-KW"/>
</dbReference>
<dbReference type="SMART" id="SM01019">
    <property type="entry name" value="B3"/>
    <property type="match status" value="1"/>
</dbReference>
<dbReference type="AlphaFoldDB" id="A0A830BHN6"/>
<dbReference type="PROSITE" id="PS50863">
    <property type="entry name" value="B3"/>
    <property type="match status" value="1"/>
</dbReference>
<gene>
    <name evidence="7" type="ORF">PHJA_000711900</name>
</gene>
<evidence type="ECO:0000256" key="5">
    <source>
        <dbReference type="ARBA" id="ARBA00023242"/>
    </source>
</evidence>
<feature type="domain" description="TF-B3" evidence="6">
    <location>
        <begin position="18"/>
        <end position="111"/>
    </location>
</feature>
<dbReference type="Pfam" id="PF02362">
    <property type="entry name" value="B3"/>
    <property type="match status" value="1"/>
</dbReference>
<keyword evidence="8" id="KW-1185">Reference proteome</keyword>
<evidence type="ECO:0000313" key="8">
    <source>
        <dbReference type="Proteomes" id="UP000653305"/>
    </source>
</evidence>
<dbReference type="OrthoDB" id="1605554at2759"/>
<evidence type="ECO:0000256" key="1">
    <source>
        <dbReference type="ARBA" id="ARBA00004123"/>
    </source>
</evidence>
<keyword evidence="4" id="KW-0804">Transcription</keyword>
<dbReference type="Proteomes" id="UP000653305">
    <property type="component" value="Unassembled WGS sequence"/>
</dbReference>
<evidence type="ECO:0000256" key="3">
    <source>
        <dbReference type="ARBA" id="ARBA00023125"/>
    </source>
</evidence>
<keyword evidence="5" id="KW-0539">Nucleus</keyword>
<proteinExistence type="predicted"/>
<evidence type="ECO:0000313" key="7">
    <source>
        <dbReference type="EMBL" id="GFP85682.1"/>
    </source>
</evidence>
<sequence>MKRARDIQNNLPPTSLSFLKYMLKSHISGGFWLGLPRDFCDAHLPTNDKEVVLVDENEIEHPTNYLANRNALSGGWKAFAIAHKLVEEDVCVFELVNLCKFKVKSQCFFFT</sequence>
<dbReference type="CDD" id="cd10017">
    <property type="entry name" value="B3_DNA"/>
    <property type="match status" value="1"/>
</dbReference>
<comment type="caution">
    <text evidence="7">The sequence shown here is derived from an EMBL/GenBank/DDBJ whole genome shotgun (WGS) entry which is preliminary data.</text>
</comment>
<keyword evidence="3" id="KW-0238">DNA-binding</keyword>
<keyword evidence="2" id="KW-0805">Transcription regulation</keyword>
<dbReference type="Gene3D" id="2.40.330.10">
    <property type="entry name" value="DNA-binding pseudobarrel domain"/>
    <property type="match status" value="1"/>
</dbReference>
<dbReference type="InterPro" id="IPR003340">
    <property type="entry name" value="B3_DNA-bd"/>
</dbReference>
<evidence type="ECO:0000256" key="4">
    <source>
        <dbReference type="ARBA" id="ARBA00023163"/>
    </source>
</evidence>
<accession>A0A830BHN6</accession>
<evidence type="ECO:0000259" key="6">
    <source>
        <dbReference type="PROSITE" id="PS50863"/>
    </source>
</evidence>
<dbReference type="EMBL" id="BMAC01000110">
    <property type="protein sequence ID" value="GFP85682.1"/>
    <property type="molecule type" value="Genomic_DNA"/>
</dbReference>
<dbReference type="SUPFAM" id="SSF101936">
    <property type="entry name" value="DNA-binding pseudobarrel domain"/>
    <property type="match status" value="1"/>
</dbReference>
<dbReference type="PANTHER" id="PTHR31391">
    <property type="entry name" value="B3 DOMAIN-CONTAINING PROTEIN OS11G0197600-RELATED"/>
    <property type="match status" value="1"/>
</dbReference>
<reference evidence="7" key="1">
    <citation type="submission" date="2020-07" db="EMBL/GenBank/DDBJ databases">
        <title>Ethylene signaling mediates host invasion by parasitic plants.</title>
        <authorList>
            <person name="Yoshida S."/>
        </authorList>
    </citation>
    <scope>NUCLEOTIDE SEQUENCE</scope>
    <source>
        <strain evidence="7">Okayama</strain>
    </source>
</reference>
<organism evidence="7 8">
    <name type="scientific">Phtheirospermum japonicum</name>
    <dbReference type="NCBI Taxonomy" id="374723"/>
    <lineage>
        <taxon>Eukaryota</taxon>
        <taxon>Viridiplantae</taxon>
        <taxon>Streptophyta</taxon>
        <taxon>Embryophyta</taxon>
        <taxon>Tracheophyta</taxon>
        <taxon>Spermatophyta</taxon>
        <taxon>Magnoliopsida</taxon>
        <taxon>eudicotyledons</taxon>
        <taxon>Gunneridae</taxon>
        <taxon>Pentapetalae</taxon>
        <taxon>asterids</taxon>
        <taxon>lamiids</taxon>
        <taxon>Lamiales</taxon>
        <taxon>Orobanchaceae</taxon>
        <taxon>Orobanchaceae incertae sedis</taxon>
        <taxon>Phtheirospermum</taxon>
    </lineage>
</organism>
<dbReference type="InterPro" id="IPR015300">
    <property type="entry name" value="DNA-bd_pseudobarrel_sf"/>
</dbReference>
<dbReference type="InterPro" id="IPR044837">
    <property type="entry name" value="REM16-like"/>
</dbReference>
<dbReference type="GO" id="GO:0005634">
    <property type="term" value="C:nucleus"/>
    <property type="evidence" value="ECO:0007669"/>
    <property type="project" value="UniProtKB-SubCell"/>
</dbReference>
<protein>
    <submittedName>
        <fullName evidence="7">B3 domain-containing protein os01g0234100</fullName>
    </submittedName>
</protein>